<dbReference type="Proteomes" id="UP000694864">
    <property type="component" value="Chromosome 17"/>
</dbReference>
<dbReference type="PANTHER" id="PTHR46266:SF1">
    <property type="entry name" value="TRANSCRIPTION FACTOR MYC1"/>
    <property type="match status" value="1"/>
</dbReference>
<name>A0ABM0WQN2_CAMSA</name>
<dbReference type="InterPro" id="IPR036638">
    <property type="entry name" value="HLH_DNA-bd_sf"/>
</dbReference>
<dbReference type="Pfam" id="PF22754">
    <property type="entry name" value="bHLH-TF_ACT-like_plant"/>
    <property type="match status" value="1"/>
</dbReference>
<evidence type="ECO:0000313" key="9">
    <source>
        <dbReference type="Proteomes" id="UP000694864"/>
    </source>
</evidence>
<protein>
    <submittedName>
        <fullName evidence="10">Transcription factor MYC1-like</fullName>
    </submittedName>
</protein>
<dbReference type="InterPro" id="IPR054502">
    <property type="entry name" value="bHLH-TF_ACT-like_plant"/>
</dbReference>
<evidence type="ECO:0000256" key="7">
    <source>
        <dbReference type="SAM" id="MobiDB-lite"/>
    </source>
</evidence>
<reference evidence="9" key="1">
    <citation type="journal article" date="2014" name="Nat. Commun.">
        <title>The emerging biofuel crop Camelina sativa retains a highly undifferentiated hexaploid genome structure.</title>
        <authorList>
            <person name="Kagale S."/>
            <person name="Koh C."/>
            <person name="Nixon J."/>
            <person name="Bollina V."/>
            <person name="Clarke W.E."/>
            <person name="Tuteja R."/>
            <person name="Spillane C."/>
            <person name="Robinson S.J."/>
            <person name="Links M.G."/>
            <person name="Clarke C."/>
            <person name="Higgins E.E."/>
            <person name="Huebert T."/>
            <person name="Sharpe A.G."/>
            <person name="Parkin I.A."/>
        </authorList>
    </citation>
    <scope>NUCLEOTIDE SEQUENCE [LARGE SCALE GENOMIC DNA]</scope>
    <source>
        <strain evidence="9">cv. DH55</strain>
    </source>
</reference>
<reference evidence="10" key="2">
    <citation type="submission" date="2025-08" db="UniProtKB">
        <authorList>
            <consortium name="RefSeq"/>
        </authorList>
    </citation>
    <scope>IDENTIFICATION</scope>
    <source>
        <tissue evidence="10">Leaf</tissue>
    </source>
</reference>
<evidence type="ECO:0000256" key="1">
    <source>
        <dbReference type="ARBA" id="ARBA00004123"/>
    </source>
</evidence>
<feature type="domain" description="BHLH" evidence="8">
    <location>
        <begin position="330"/>
        <end position="379"/>
    </location>
</feature>
<dbReference type="InterPro" id="IPR011598">
    <property type="entry name" value="bHLH_dom"/>
</dbReference>
<dbReference type="SUPFAM" id="SSF47459">
    <property type="entry name" value="HLH, helix-loop-helix DNA-binding domain"/>
    <property type="match status" value="1"/>
</dbReference>
<organism evidence="9 10">
    <name type="scientific">Camelina sativa</name>
    <name type="common">False flax</name>
    <name type="synonym">Myagrum sativum</name>
    <dbReference type="NCBI Taxonomy" id="90675"/>
    <lineage>
        <taxon>Eukaryota</taxon>
        <taxon>Viridiplantae</taxon>
        <taxon>Streptophyta</taxon>
        <taxon>Embryophyta</taxon>
        <taxon>Tracheophyta</taxon>
        <taxon>Spermatophyta</taxon>
        <taxon>Magnoliopsida</taxon>
        <taxon>eudicotyledons</taxon>
        <taxon>Gunneridae</taxon>
        <taxon>Pentapetalae</taxon>
        <taxon>rosids</taxon>
        <taxon>malvids</taxon>
        <taxon>Brassicales</taxon>
        <taxon>Brassicaceae</taxon>
        <taxon>Camelineae</taxon>
        <taxon>Camelina</taxon>
    </lineage>
</organism>
<evidence type="ECO:0000256" key="6">
    <source>
        <dbReference type="ARBA" id="ARBA00023242"/>
    </source>
</evidence>
<keyword evidence="5" id="KW-0804">Transcription</keyword>
<gene>
    <name evidence="10" type="primary">LOC104754325</name>
</gene>
<keyword evidence="6" id="KW-0539">Nucleus</keyword>
<evidence type="ECO:0000256" key="5">
    <source>
        <dbReference type="ARBA" id="ARBA00023163"/>
    </source>
</evidence>
<keyword evidence="9" id="KW-1185">Reference proteome</keyword>
<keyword evidence="2" id="KW-0805">Transcription regulation</keyword>
<accession>A0ABM0WQN2</accession>
<proteinExistence type="predicted"/>
<feature type="region of interest" description="Disordered" evidence="7">
    <location>
        <begin position="93"/>
        <end position="113"/>
    </location>
</feature>
<keyword evidence="4" id="KW-0010">Activator</keyword>
<dbReference type="Gene3D" id="4.10.280.10">
    <property type="entry name" value="Helix-loop-helix DNA-binding domain"/>
    <property type="match status" value="1"/>
</dbReference>
<dbReference type="PANTHER" id="PTHR46266">
    <property type="entry name" value="TRANSCRIPTION FACTOR TT8"/>
    <property type="match status" value="1"/>
</dbReference>
<evidence type="ECO:0000259" key="8">
    <source>
        <dbReference type="PROSITE" id="PS50888"/>
    </source>
</evidence>
<dbReference type="GeneID" id="104754325"/>
<evidence type="ECO:0000256" key="3">
    <source>
        <dbReference type="ARBA" id="ARBA00023125"/>
    </source>
</evidence>
<evidence type="ECO:0000313" key="10">
    <source>
        <dbReference type="RefSeq" id="XP_010474787.1"/>
    </source>
</evidence>
<comment type="subcellular location">
    <subcellularLocation>
        <location evidence="1">Nucleus</location>
    </subcellularLocation>
</comment>
<keyword evidence="3" id="KW-0238">DNA-binding</keyword>
<dbReference type="PROSITE" id="PS50888">
    <property type="entry name" value="BHLH"/>
    <property type="match status" value="1"/>
</dbReference>
<dbReference type="RefSeq" id="XP_010474787.1">
    <property type="nucleotide sequence ID" value="XM_010476485.2"/>
</dbReference>
<evidence type="ECO:0000256" key="2">
    <source>
        <dbReference type="ARBA" id="ARBA00023015"/>
    </source>
</evidence>
<evidence type="ECO:0000256" key="4">
    <source>
        <dbReference type="ARBA" id="ARBA00023159"/>
    </source>
</evidence>
<dbReference type="InterPro" id="IPR025610">
    <property type="entry name" value="MYC/MYB_N"/>
</dbReference>
<dbReference type="Pfam" id="PF14215">
    <property type="entry name" value="bHLH-MYC_N"/>
    <property type="match status" value="1"/>
</dbReference>
<sequence length="502" mass="56998">MSSTMADGEEAVRNIRLRKQLAVAVKSLQWNYAIFWSSSQTQYGVLEWGEGYYNGDIRKRKNKSYEADSTYGLQRSKQLRNLYLSMLEGDTKVTTTGHGHGRDTDDKTSSNVMLSPDDLSDEEWYYLVCMSYVFAPAQCLPGKALATDDTKWLCNAQHAETKHFTRSLLARSASIQTVVCFPYLGGVIELGVTDLIAEDPNLIQHIKDCLFETSNPDCSEMYISEGNSKLVNLKDGNLQFWSKPDEGLQYKETLATVLRLATNRPKRKDLASSDFGSSFLRWKSQSVTSNPNYHQKQSNVLWKILHDVPLMHSADEKKMFQAEKTGLNQRVSMECDDDDPSDKSEENEKFSVLKSMVPTVNEVNKASVLNYTIKYLLQLEARVKELESRIGQRKPTMKENMLSELIEETSETEQGMVRDETTHVRVKLKESEVFIEVRCLYRDCIVADIMEAVSNLNMDAFSIESHSHDGVLVLNLKAKFRGDAVTSVGMIKRELKRIACES</sequence>